<feature type="region of interest" description="Disordered" evidence="3">
    <location>
        <begin position="187"/>
        <end position="209"/>
    </location>
</feature>
<dbReference type="PANTHER" id="PTHR31642:SF270">
    <property type="entry name" value="O-ACYLTRANSFERASE AUSQ"/>
    <property type="match status" value="1"/>
</dbReference>
<reference evidence="5" key="1">
    <citation type="journal article" date="2017" name="Genome Biol.">
        <title>Comparative genomics reveals high biological diversity and specific adaptations in the industrially and medically important fungal genus Aspergillus.</title>
        <authorList>
            <person name="de Vries R.P."/>
            <person name="Riley R."/>
            <person name="Wiebenga A."/>
            <person name="Aguilar-Osorio G."/>
            <person name="Amillis S."/>
            <person name="Uchima C.A."/>
            <person name="Anderluh G."/>
            <person name="Asadollahi M."/>
            <person name="Askin M."/>
            <person name="Barry K."/>
            <person name="Battaglia E."/>
            <person name="Bayram O."/>
            <person name="Benocci T."/>
            <person name="Braus-Stromeyer S.A."/>
            <person name="Caldana C."/>
            <person name="Canovas D."/>
            <person name="Cerqueira G.C."/>
            <person name="Chen F."/>
            <person name="Chen W."/>
            <person name="Choi C."/>
            <person name="Clum A."/>
            <person name="Dos Santos R.A."/>
            <person name="Damasio A.R."/>
            <person name="Diallinas G."/>
            <person name="Emri T."/>
            <person name="Fekete E."/>
            <person name="Flipphi M."/>
            <person name="Freyberg S."/>
            <person name="Gallo A."/>
            <person name="Gournas C."/>
            <person name="Habgood R."/>
            <person name="Hainaut M."/>
            <person name="Harispe M.L."/>
            <person name="Henrissat B."/>
            <person name="Hilden K.S."/>
            <person name="Hope R."/>
            <person name="Hossain A."/>
            <person name="Karabika E."/>
            <person name="Karaffa L."/>
            <person name="Karanyi Z."/>
            <person name="Krasevec N."/>
            <person name="Kuo A."/>
            <person name="Kusch H."/>
            <person name="LaButti K."/>
            <person name="Lagendijk E.L."/>
            <person name="Lapidus A."/>
            <person name="Levasseur A."/>
            <person name="Lindquist E."/>
            <person name="Lipzen A."/>
            <person name="Logrieco A.F."/>
            <person name="MacCabe A."/>
            <person name="Maekelae M.R."/>
            <person name="Malavazi I."/>
            <person name="Melin P."/>
            <person name="Meyer V."/>
            <person name="Mielnichuk N."/>
            <person name="Miskei M."/>
            <person name="Molnar A.P."/>
            <person name="Mule G."/>
            <person name="Ngan C.Y."/>
            <person name="Orejas M."/>
            <person name="Orosz E."/>
            <person name="Ouedraogo J.P."/>
            <person name="Overkamp K.M."/>
            <person name="Park H.-S."/>
            <person name="Perrone G."/>
            <person name="Piumi F."/>
            <person name="Punt P.J."/>
            <person name="Ram A.F."/>
            <person name="Ramon A."/>
            <person name="Rauscher S."/>
            <person name="Record E."/>
            <person name="Riano-Pachon D.M."/>
            <person name="Robert V."/>
            <person name="Roehrig J."/>
            <person name="Ruller R."/>
            <person name="Salamov A."/>
            <person name="Salih N.S."/>
            <person name="Samson R.A."/>
            <person name="Sandor E."/>
            <person name="Sanguinetti M."/>
            <person name="Schuetze T."/>
            <person name="Sepcic K."/>
            <person name="Shelest E."/>
            <person name="Sherlock G."/>
            <person name="Sophianopoulou V."/>
            <person name="Squina F.M."/>
            <person name="Sun H."/>
            <person name="Susca A."/>
            <person name="Todd R.B."/>
            <person name="Tsang A."/>
            <person name="Unkles S.E."/>
            <person name="van de Wiele N."/>
            <person name="van Rossen-Uffink D."/>
            <person name="Oliveira J.V."/>
            <person name="Vesth T.C."/>
            <person name="Visser J."/>
            <person name="Yu J.-H."/>
            <person name="Zhou M."/>
            <person name="Andersen M.R."/>
            <person name="Archer D.B."/>
            <person name="Baker S.E."/>
            <person name="Benoit I."/>
            <person name="Brakhage A.A."/>
            <person name="Braus G.H."/>
            <person name="Fischer R."/>
            <person name="Frisvad J.C."/>
            <person name="Goldman G.H."/>
            <person name="Houbraken J."/>
            <person name="Oakley B."/>
            <person name="Pocsi I."/>
            <person name="Scazzocchio C."/>
            <person name="Seiboth B."/>
            <person name="vanKuyk P.A."/>
            <person name="Wortman J."/>
            <person name="Dyer P.S."/>
            <person name="Grigoriev I.V."/>
        </authorList>
    </citation>
    <scope>NUCLEOTIDE SEQUENCE [LARGE SCALE GENOMIC DNA]</scope>
    <source>
        <strain evidence="5">DTO 134E9</strain>
    </source>
</reference>
<keyword evidence="2" id="KW-0012">Acyltransferase</keyword>
<dbReference type="GO" id="GO:0016747">
    <property type="term" value="F:acyltransferase activity, transferring groups other than amino-acyl groups"/>
    <property type="evidence" value="ECO:0007669"/>
    <property type="project" value="TreeGrafter"/>
</dbReference>
<dbReference type="InterPro" id="IPR050317">
    <property type="entry name" value="Plant_Fungal_Acyltransferase"/>
</dbReference>
<accession>A0A1L9RJG3</accession>
<evidence type="ECO:0000256" key="1">
    <source>
        <dbReference type="ARBA" id="ARBA00022679"/>
    </source>
</evidence>
<dbReference type="GeneID" id="63753045"/>
<name>A0A1L9RJG3_ASPWE</name>
<dbReference type="Pfam" id="PF02458">
    <property type="entry name" value="Transferase"/>
    <property type="match status" value="1"/>
</dbReference>
<dbReference type="Proteomes" id="UP000184383">
    <property type="component" value="Unassembled WGS sequence"/>
</dbReference>
<evidence type="ECO:0008006" key="6">
    <source>
        <dbReference type="Google" id="ProtNLM"/>
    </source>
</evidence>
<evidence type="ECO:0000313" key="4">
    <source>
        <dbReference type="EMBL" id="OJJ35055.1"/>
    </source>
</evidence>
<evidence type="ECO:0000313" key="5">
    <source>
        <dbReference type="Proteomes" id="UP000184383"/>
    </source>
</evidence>
<dbReference type="AlphaFoldDB" id="A0A1L9RJG3"/>
<gene>
    <name evidence="4" type="ORF">ASPWEDRAFT_489921</name>
</gene>
<proteinExistence type="predicted"/>
<dbReference type="EMBL" id="KV878212">
    <property type="protein sequence ID" value="OJJ35055.1"/>
    <property type="molecule type" value="Genomic_DNA"/>
</dbReference>
<keyword evidence="1" id="KW-0808">Transferase</keyword>
<dbReference type="VEuPathDB" id="FungiDB:ASPWEDRAFT_489921"/>
<keyword evidence="5" id="KW-1185">Reference proteome</keyword>
<evidence type="ECO:0000256" key="2">
    <source>
        <dbReference type="ARBA" id="ARBA00023315"/>
    </source>
</evidence>
<dbReference type="InterPro" id="IPR023213">
    <property type="entry name" value="CAT-like_dom_sf"/>
</dbReference>
<evidence type="ECO:0000256" key="3">
    <source>
        <dbReference type="SAM" id="MobiDB-lite"/>
    </source>
</evidence>
<protein>
    <recommendedName>
        <fullName evidence="6">Condensation domain-containing protein</fullName>
    </recommendedName>
</protein>
<dbReference type="Gene3D" id="3.30.559.10">
    <property type="entry name" value="Chloramphenicol acetyltransferase-like domain"/>
    <property type="match status" value="2"/>
</dbReference>
<dbReference type="RefSeq" id="XP_040688731.1">
    <property type="nucleotide sequence ID" value="XM_040837197.1"/>
</dbReference>
<dbReference type="STRING" id="1073089.A0A1L9RJG3"/>
<sequence>MSFQPYLLSPLDHAIPPSNMAFFFAFHLDNPPSAIPILDTAISYVIAKLPFLTGDVAIATVKDKINIRQVQPSPSPSIPMFQARHHPGLCLEQNTPQSVSFDDVFNDSYAPVPFDILPSEAHPVIRFQANILDDGILFCVYFHHTAMDAVGVFTVMEMVAGFCRSEMSVDIKTTLGIQAQVRERLNEKISQSDAETDTNTHDQPGWAGMQGEGARVISRKVTFSAERIRLLHDTCVELLLEKGISDMTLSLNNIVTALIWRCIYHARFSQRDDKMSTLAFAMDIRRRIRPPIPSAYIGNGFIGTHTQPIPMTTTTSESPTKEEIELILTLALEIKKSITAVDDTHIRSLISQVQHTHDWGAVVVGQGDVTLSSLRALPFYELDFGTELGKMKRFDIPDSRVDGLVWILPRVDEDWEVRVCLQEDAMGRFFEDELVRWLDG</sequence>
<organism evidence="4 5">
    <name type="scientific">Aspergillus wentii DTO 134E9</name>
    <dbReference type="NCBI Taxonomy" id="1073089"/>
    <lineage>
        <taxon>Eukaryota</taxon>
        <taxon>Fungi</taxon>
        <taxon>Dikarya</taxon>
        <taxon>Ascomycota</taxon>
        <taxon>Pezizomycotina</taxon>
        <taxon>Eurotiomycetes</taxon>
        <taxon>Eurotiomycetidae</taxon>
        <taxon>Eurotiales</taxon>
        <taxon>Aspergillaceae</taxon>
        <taxon>Aspergillus</taxon>
        <taxon>Aspergillus subgen. Cremei</taxon>
    </lineage>
</organism>
<dbReference type="PANTHER" id="PTHR31642">
    <property type="entry name" value="TRICHOTHECENE 3-O-ACETYLTRANSFERASE"/>
    <property type="match status" value="1"/>
</dbReference>
<dbReference type="OrthoDB" id="1862401at2759"/>